<dbReference type="PANTHER" id="PTHR13847:SF201">
    <property type="entry name" value="PUTATIBE OXIDOREDUCTASE"/>
    <property type="match status" value="1"/>
</dbReference>
<dbReference type="Gene3D" id="3.50.50.60">
    <property type="entry name" value="FAD/NAD(P)-binding domain"/>
    <property type="match status" value="1"/>
</dbReference>
<evidence type="ECO:0000259" key="1">
    <source>
        <dbReference type="Pfam" id="PF01266"/>
    </source>
</evidence>
<reference evidence="2 3" key="1">
    <citation type="submission" date="2016-06" db="EMBL/GenBank/DDBJ databases">
        <title>Domibacillus iocasae genome sequencing.</title>
        <authorList>
            <person name="Verma A."/>
            <person name="Pal Y."/>
            <person name="Ojha A.K."/>
            <person name="Krishnamurthi S."/>
        </authorList>
    </citation>
    <scope>NUCLEOTIDE SEQUENCE [LARGE SCALE GENOMIC DNA]</scope>
    <source>
        <strain evidence="2 3">DSM 29979</strain>
    </source>
</reference>
<dbReference type="InterPro" id="IPR036188">
    <property type="entry name" value="FAD/NAD-bd_sf"/>
</dbReference>
<dbReference type="AlphaFoldDB" id="A0A1E7DL22"/>
<dbReference type="OrthoDB" id="571248at2"/>
<dbReference type="SUPFAM" id="SSF51905">
    <property type="entry name" value="FAD/NAD(P)-binding domain"/>
    <property type="match status" value="1"/>
</dbReference>
<feature type="domain" description="FAD dependent oxidoreductase" evidence="1">
    <location>
        <begin position="30"/>
        <end position="385"/>
    </location>
</feature>
<evidence type="ECO:0000313" key="3">
    <source>
        <dbReference type="Proteomes" id="UP000095658"/>
    </source>
</evidence>
<evidence type="ECO:0000313" key="2">
    <source>
        <dbReference type="EMBL" id="OES43782.1"/>
    </source>
</evidence>
<organism evidence="2 3">
    <name type="scientific">Domibacillus iocasae</name>
    <dbReference type="NCBI Taxonomy" id="1714016"/>
    <lineage>
        <taxon>Bacteria</taxon>
        <taxon>Bacillati</taxon>
        <taxon>Bacillota</taxon>
        <taxon>Bacilli</taxon>
        <taxon>Bacillales</taxon>
        <taxon>Bacillaceae</taxon>
        <taxon>Domibacillus</taxon>
    </lineage>
</organism>
<proteinExistence type="predicted"/>
<dbReference type="EMBL" id="MAMP01000024">
    <property type="protein sequence ID" value="OES43782.1"/>
    <property type="molecule type" value="Genomic_DNA"/>
</dbReference>
<dbReference type="Proteomes" id="UP000095658">
    <property type="component" value="Unassembled WGS sequence"/>
</dbReference>
<keyword evidence="3" id="KW-1185">Reference proteome</keyword>
<dbReference type="PANTHER" id="PTHR13847">
    <property type="entry name" value="SARCOSINE DEHYDROGENASE-RELATED"/>
    <property type="match status" value="1"/>
</dbReference>
<comment type="caution">
    <text evidence="2">The sequence shown here is derived from an EMBL/GenBank/DDBJ whole genome shotgun (WGS) entry which is preliminary data.</text>
</comment>
<gene>
    <name evidence="2" type="ORF">BA724_11835</name>
</gene>
<accession>A0A1E7DL22</accession>
<dbReference type="STRING" id="1714016.BA724_11835"/>
<name>A0A1E7DL22_9BACI</name>
<dbReference type="InterPro" id="IPR006076">
    <property type="entry name" value="FAD-dep_OxRdtase"/>
</dbReference>
<protein>
    <recommendedName>
        <fullName evidence="1">FAD dependent oxidoreductase domain-containing protein</fullName>
    </recommendedName>
</protein>
<dbReference type="RefSeq" id="WP_069939560.1">
    <property type="nucleotide sequence ID" value="NZ_MAMP01000024.1"/>
</dbReference>
<dbReference type="GO" id="GO:0005737">
    <property type="term" value="C:cytoplasm"/>
    <property type="evidence" value="ECO:0007669"/>
    <property type="project" value="TreeGrafter"/>
</dbReference>
<dbReference type="Gene3D" id="3.30.9.10">
    <property type="entry name" value="D-Amino Acid Oxidase, subunit A, domain 2"/>
    <property type="match status" value="1"/>
</dbReference>
<sequence length="410" mass="46053">MDLKSGNLYWTNTFKETPSYPFVEEDMECDVVIIGAGVSGACTAYELKDSGLDVILIDKRTVAAGSSSANTGLLQYSNDQLLHEAIQSFGKKAAVDHYWRCFDAISRLRDEIVPSLPIDPEMIMRDSLFFATDEDEIETIQKEYSALKEAGFEVEYLEEDEMKKWLPFSREAAIITKGDAEVNPYKLTHGLVKAASDAGVRIYEQTEVFLKKAGEGGVVIRAAGGHLIKAKKAIFAQGYETQETIKEKNAVIESSYAVVTNPIDDLSFWKDNVMIWESARPYFYARTTADKRIVMGGLDEPTPNPDIRDQKMIAKSDELIKEVENWFPQLRGTIQADYGWSGSFAHTHDGQPIIGQYDRVPNSYFLLGYGGNGIVYSLFLSKLIVRHIIGEKDAAFSFYSKERIYEPEVI</sequence>
<dbReference type="Pfam" id="PF01266">
    <property type="entry name" value="DAO"/>
    <property type="match status" value="1"/>
</dbReference>